<proteinExistence type="predicted"/>
<dbReference type="InterPro" id="IPR038626">
    <property type="entry name" value="Rof-like_sf"/>
</dbReference>
<comment type="caution">
    <text evidence="1">The sequence shown here is derived from an EMBL/GenBank/DDBJ whole genome shotgun (WGS) entry which is preliminary data.</text>
</comment>
<dbReference type="AlphaFoldDB" id="A0A6N4E295"/>
<dbReference type="Proteomes" id="UP000250928">
    <property type="component" value="Unassembled WGS sequence"/>
</dbReference>
<evidence type="ECO:0000313" key="1">
    <source>
        <dbReference type="EMBL" id="PUE03857.1"/>
    </source>
</evidence>
<gene>
    <name evidence="1" type="ORF">C3L24_04045</name>
</gene>
<organism evidence="1 2">
    <name type="scientific">Candidatus Sedimenticola endophacoides</name>
    <dbReference type="NCBI Taxonomy" id="2548426"/>
    <lineage>
        <taxon>Bacteria</taxon>
        <taxon>Pseudomonadati</taxon>
        <taxon>Pseudomonadota</taxon>
        <taxon>Gammaproteobacteria</taxon>
        <taxon>Chromatiales</taxon>
        <taxon>Sedimenticolaceae</taxon>
        <taxon>Sedimenticola</taxon>
    </lineage>
</organism>
<dbReference type="InterPro" id="IPR023534">
    <property type="entry name" value="Rof/RNase_P-like"/>
</dbReference>
<evidence type="ECO:0000313" key="2">
    <source>
        <dbReference type="Proteomes" id="UP000250928"/>
    </source>
</evidence>
<dbReference type="SUPFAM" id="SSF101744">
    <property type="entry name" value="Rof/RNase P subunit-like"/>
    <property type="match status" value="1"/>
</dbReference>
<accession>A0A6N4E295</accession>
<name>A0A6N4E295_9GAMM</name>
<reference evidence="1 2" key="1">
    <citation type="submission" date="2018-01" db="EMBL/GenBank/DDBJ databases">
        <title>Novel co-symbiosis in the lucinid bivalve Phacoides pectinatus.</title>
        <authorList>
            <person name="Lim S.J."/>
            <person name="Davis B.G."/>
            <person name="Gill D.E."/>
            <person name="Engel A.S."/>
            <person name="Anderson L.C."/>
            <person name="Campbell B.J."/>
        </authorList>
    </citation>
    <scope>NUCLEOTIDE SEQUENCE [LARGE SCALE GENOMIC DNA]</scope>
    <source>
        <strain evidence="1">N3_P5</strain>
    </source>
</reference>
<dbReference type="EMBL" id="PQCO01000146">
    <property type="protein sequence ID" value="PUE03857.1"/>
    <property type="molecule type" value="Genomic_DNA"/>
</dbReference>
<protein>
    <submittedName>
        <fullName evidence="1">Uncharacterized protein</fullName>
    </submittedName>
</protein>
<dbReference type="Gene3D" id="2.30.30.400">
    <property type="entry name" value="Rof-like"/>
    <property type="match status" value="1"/>
</dbReference>
<sequence length="50" mass="5629">MRVRLGDGTTLDGRVRDVAARAGVEYLHLEHHPGERLELRLDRIAGIKPL</sequence>